<dbReference type="InterPro" id="IPR000073">
    <property type="entry name" value="AB_hydrolase_1"/>
</dbReference>
<dbReference type="InterPro" id="IPR029058">
    <property type="entry name" value="AB_hydrolase_fold"/>
</dbReference>
<organism evidence="2 3">
    <name type="scientific">Planifilum fulgidum</name>
    <dbReference type="NCBI Taxonomy" id="201973"/>
    <lineage>
        <taxon>Bacteria</taxon>
        <taxon>Bacillati</taxon>
        <taxon>Bacillota</taxon>
        <taxon>Bacilli</taxon>
        <taxon>Bacillales</taxon>
        <taxon>Thermoactinomycetaceae</taxon>
        <taxon>Planifilum</taxon>
    </lineage>
</organism>
<feature type="domain" description="AB hydrolase-1" evidence="1">
    <location>
        <begin position="72"/>
        <end position="341"/>
    </location>
</feature>
<dbReference type="Pfam" id="PF00561">
    <property type="entry name" value="Abhydrolase_1"/>
    <property type="match status" value="1"/>
</dbReference>
<gene>
    <name evidence="2" type="ORF">SAMN04488025_106112</name>
</gene>
<reference evidence="2 3" key="1">
    <citation type="submission" date="2016-10" db="EMBL/GenBank/DDBJ databases">
        <authorList>
            <person name="de Groot N.N."/>
        </authorList>
    </citation>
    <scope>NUCLEOTIDE SEQUENCE [LARGE SCALE GENOMIC DNA]</scope>
    <source>
        <strain evidence="2 3">DSM 44945</strain>
    </source>
</reference>
<accession>A0A1I2M0M8</accession>
<protein>
    <submittedName>
        <fullName evidence="2">Pimeloyl-ACP methyl ester carboxylesterase</fullName>
    </submittedName>
</protein>
<evidence type="ECO:0000259" key="1">
    <source>
        <dbReference type="Pfam" id="PF00561"/>
    </source>
</evidence>
<dbReference type="STRING" id="201973.SAMN04488025_106112"/>
<dbReference type="PANTHER" id="PTHR46438">
    <property type="entry name" value="ALPHA/BETA-HYDROLASES SUPERFAMILY PROTEIN"/>
    <property type="match status" value="1"/>
</dbReference>
<proteinExistence type="predicted"/>
<dbReference type="ESTHER" id="9bacl-a0a1i2m0m8">
    <property type="family name" value="Zearalenone-hydrolase-fam2"/>
</dbReference>
<dbReference type="Proteomes" id="UP000198661">
    <property type="component" value="Unassembled WGS sequence"/>
</dbReference>
<dbReference type="PANTHER" id="PTHR46438:SF2">
    <property type="entry name" value="ALPHA_BETA-HYDROLASES SUPERFAMILY PROTEIN"/>
    <property type="match status" value="1"/>
</dbReference>
<dbReference type="OrthoDB" id="9773293at2"/>
<keyword evidence="3" id="KW-1185">Reference proteome</keyword>
<sequence>MRSGMKRAFGIVLKALMGLVLLLGAAFGVYVYNNLTYHDRAMAEVKRAGFVEKDVTVGGSRIHYAEGPDNGPALLLIHGQIMDWTSYARVLPDLAEEYHVFVVDCHGHGKSDKDPRKYSARAMGRDLAQFIRQVIGEPAVVSGHSSGGLLAVWLAAHYPEWVRGAVFEDPPLFTTLFPRAEKTFNYVDLSTICHRFVQQGEESDFTLYYVRNSYLLKFFQDARPGMIRYAENYRKKHRDRPLRYWFMPPVMNEGFRTLPDYDPRFGAAFYDGSWNEGFDHAAVLKKIEKPTVLILANWSYDENGILLAAMDGKDARRAHTLLKNNRLIKVDSGHNFHFEKPREFVRILLDFKERIG</sequence>
<name>A0A1I2M0M8_9BACL</name>
<dbReference type="Gene3D" id="3.40.50.1820">
    <property type="entry name" value="alpha/beta hydrolase"/>
    <property type="match status" value="1"/>
</dbReference>
<dbReference type="AlphaFoldDB" id="A0A1I2M0M8"/>
<dbReference type="EMBL" id="FOOK01000006">
    <property type="protein sequence ID" value="SFF84370.1"/>
    <property type="molecule type" value="Genomic_DNA"/>
</dbReference>
<evidence type="ECO:0000313" key="2">
    <source>
        <dbReference type="EMBL" id="SFF84370.1"/>
    </source>
</evidence>
<evidence type="ECO:0000313" key="3">
    <source>
        <dbReference type="Proteomes" id="UP000198661"/>
    </source>
</evidence>
<dbReference type="SUPFAM" id="SSF53474">
    <property type="entry name" value="alpha/beta-Hydrolases"/>
    <property type="match status" value="1"/>
</dbReference>